<feature type="non-terminal residue" evidence="7">
    <location>
        <position position="1"/>
    </location>
</feature>
<dbReference type="PANTHER" id="PTHR11073">
    <property type="entry name" value="CALRETICULIN AND CALNEXIN"/>
    <property type="match status" value="1"/>
</dbReference>
<feature type="compositionally biased region" description="Low complexity" evidence="6">
    <location>
        <begin position="269"/>
        <end position="290"/>
    </location>
</feature>
<dbReference type="GO" id="GO:0036503">
    <property type="term" value="P:ERAD pathway"/>
    <property type="evidence" value="ECO:0007669"/>
    <property type="project" value="TreeGrafter"/>
</dbReference>
<name>A0A8S2N3B9_9BILA</name>
<dbReference type="GO" id="GO:0051082">
    <property type="term" value="F:unfolded protein binding"/>
    <property type="evidence" value="ECO:0007669"/>
    <property type="project" value="InterPro"/>
</dbReference>
<dbReference type="InterPro" id="IPR001580">
    <property type="entry name" value="Calret/calnex"/>
</dbReference>
<dbReference type="PANTHER" id="PTHR11073:SF1">
    <property type="entry name" value="CALNEXIN 14D-RELATED"/>
    <property type="match status" value="1"/>
</dbReference>
<evidence type="ECO:0008006" key="9">
    <source>
        <dbReference type="Google" id="ProtNLM"/>
    </source>
</evidence>
<proteinExistence type="inferred from homology"/>
<comment type="subcellular location">
    <subcellularLocation>
        <location evidence="1">Endoplasmic reticulum membrane</location>
        <topology evidence="1">Single-pass membrane protein</topology>
    </subcellularLocation>
</comment>
<dbReference type="GO" id="GO:0006457">
    <property type="term" value="P:protein folding"/>
    <property type="evidence" value="ECO:0007669"/>
    <property type="project" value="InterPro"/>
</dbReference>
<keyword evidence="2 5" id="KW-0812">Transmembrane</keyword>
<feature type="compositionally biased region" description="Acidic residues" evidence="6">
    <location>
        <begin position="233"/>
        <end position="244"/>
    </location>
</feature>
<dbReference type="EMBL" id="CAJOBI010003987">
    <property type="protein sequence ID" value="CAF3987201.1"/>
    <property type="molecule type" value="Genomic_DNA"/>
</dbReference>
<dbReference type="Gene3D" id="2.10.250.10">
    <property type="entry name" value="Calreticulin/calnexin, P domain"/>
    <property type="match status" value="1"/>
</dbReference>
<evidence type="ECO:0000256" key="6">
    <source>
        <dbReference type="SAM" id="MobiDB-lite"/>
    </source>
</evidence>
<sequence length="299" mass="33415">EPKEIPDESATIPSGWLEDEAPMIADPAAVQPVDWDDEIDGTWEAPRIDNPACKDIAGCGPWTAPMVPNPAYKGIWRAPLVDNPNYRGKWEPRKIPNPEYFEETHPYKLTPIGNLALELWSMVDSIVFDNFLITSDQSIAKQYADQIWYPKSVLEGQAISAASESVIDAIVKATKDRPWLWAVYLIAILLPIVILVVFCWSRKSPVKSTDGIKKKTDEVEPDSTEQQLSSGEHDEETEEIEIDEQQMKRNVTSTAGKDALENDDEGQAEEATATETSENTNQSSSPSASSKSRRRLRKE</sequence>
<evidence type="ECO:0000256" key="5">
    <source>
        <dbReference type="RuleBase" id="RU362126"/>
    </source>
</evidence>
<keyword evidence="5" id="KW-0256">Endoplasmic reticulum</keyword>
<protein>
    <recommendedName>
        <fullName evidence="9">Calnexin</fullName>
    </recommendedName>
</protein>
<evidence type="ECO:0000256" key="1">
    <source>
        <dbReference type="ARBA" id="ARBA00004389"/>
    </source>
</evidence>
<accession>A0A8S2N3B9</accession>
<keyword evidence="5" id="KW-0143">Chaperone</keyword>
<reference evidence="7" key="1">
    <citation type="submission" date="2021-02" db="EMBL/GenBank/DDBJ databases">
        <authorList>
            <person name="Nowell W R."/>
        </authorList>
    </citation>
    <scope>NUCLEOTIDE SEQUENCE</scope>
</reference>
<evidence type="ECO:0000256" key="3">
    <source>
        <dbReference type="ARBA" id="ARBA00022989"/>
    </source>
</evidence>
<dbReference type="InterPro" id="IPR009033">
    <property type="entry name" value="Calreticulin/calnexin_P_dom_sf"/>
</dbReference>
<comment type="similarity">
    <text evidence="5">Belongs to the calreticulin family.</text>
</comment>
<evidence type="ECO:0000256" key="4">
    <source>
        <dbReference type="ARBA" id="ARBA00023136"/>
    </source>
</evidence>
<dbReference type="GO" id="GO:0005509">
    <property type="term" value="F:calcium ion binding"/>
    <property type="evidence" value="ECO:0007669"/>
    <property type="project" value="InterPro"/>
</dbReference>
<dbReference type="GO" id="GO:0005789">
    <property type="term" value="C:endoplasmic reticulum membrane"/>
    <property type="evidence" value="ECO:0007669"/>
    <property type="project" value="UniProtKB-SubCell"/>
</dbReference>
<feature type="region of interest" description="Disordered" evidence="6">
    <location>
        <begin position="206"/>
        <end position="299"/>
    </location>
</feature>
<comment type="caution">
    <text evidence="7">The sequence shown here is derived from an EMBL/GenBank/DDBJ whole genome shotgun (WGS) entry which is preliminary data.</text>
</comment>
<keyword evidence="3 5" id="KW-1133">Transmembrane helix</keyword>
<keyword evidence="4 5" id="KW-0472">Membrane</keyword>
<gene>
    <name evidence="7" type="ORF">SMN809_LOCUS11192</name>
</gene>
<evidence type="ECO:0000256" key="2">
    <source>
        <dbReference type="ARBA" id="ARBA00022692"/>
    </source>
</evidence>
<dbReference type="Gene3D" id="2.60.120.200">
    <property type="match status" value="1"/>
</dbReference>
<evidence type="ECO:0000313" key="7">
    <source>
        <dbReference type="EMBL" id="CAF3987201.1"/>
    </source>
</evidence>
<dbReference type="PRINTS" id="PR00626">
    <property type="entry name" value="CALRETICULIN"/>
</dbReference>
<evidence type="ECO:0000313" key="8">
    <source>
        <dbReference type="Proteomes" id="UP000676336"/>
    </source>
</evidence>
<dbReference type="SUPFAM" id="SSF63887">
    <property type="entry name" value="P-domain of calnexin/calreticulin"/>
    <property type="match status" value="1"/>
</dbReference>
<dbReference type="AlphaFoldDB" id="A0A8S2N3B9"/>
<dbReference type="Pfam" id="PF00262">
    <property type="entry name" value="Calreticulin"/>
    <property type="match status" value="1"/>
</dbReference>
<dbReference type="Proteomes" id="UP000676336">
    <property type="component" value="Unassembled WGS sequence"/>
</dbReference>
<feature type="transmembrane region" description="Helical" evidence="5">
    <location>
        <begin position="179"/>
        <end position="200"/>
    </location>
</feature>
<organism evidence="7 8">
    <name type="scientific">Rotaria magnacalcarata</name>
    <dbReference type="NCBI Taxonomy" id="392030"/>
    <lineage>
        <taxon>Eukaryota</taxon>
        <taxon>Metazoa</taxon>
        <taxon>Spiralia</taxon>
        <taxon>Gnathifera</taxon>
        <taxon>Rotifera</taxon>
        <taxon>Eurotatoria</taxon>
        <taxon>Bdelloidea</taxon>
        <taxon>Philodinida</taxon>
        <taxon>Philodinidae</taxon>
        <taxon>Rotaria</taxon>
    </lineage>
</organism>